<organism evidence="1 2">
    <name type="scientific">Phytophthora infestans (strain T30-4)</name>
    <name type="common">Potato late blight agent</name>
    <dbReference type="NCBI Taxonomy" id="403677"/>
    <lineage>
        <taxon>Eukaryota</taxon>
        <taxon>Sar</taxon>
        <taxon>Stramenopiles</taxon>
        <taxon>Oomycota</taxon>
        <taxon>Peronosporomycetes</taxon>
        <taxon>Peronosporales</taxon>
        <taxon>Peronosporaceae</taxon>
        <taxon>Phytophthora</taxon>
    </lineage>
</organism>
<dbReference type="VEuPathDB" id="FungiDB:PITG_22478"/>
<dbReference type="EMBL" id="GG690866">
    <property type="protein sequence ID" value="EEY62352.1"/>
    <property type="molecule type" value="Genomic_DNA"/>
</dbReference>
<evidence type="ECO:0000313" key="2">
    <source>
        <dbReference type="Proteomes" id="UP000006643"/>
    </source>
</evidence>
<dbReference type="GeneID" id="9468087"/>
<name>D0RMD8_PHYIT</name>
<dbReference type="AlphaFoldDB" id="D0RMD8"/>
<dbReference type="eggNOG" id="ENOG502SVDI">
    <property type="taxonomic scope" value="Eukaryota"/>
</dbReference>
<accession>D0RMD8</accession>
<protein>
    <submittedName>
        <fullName evidence="1">Uncharacterized protein</fullName>
    </submittedName>
</protein>
<dbReference type="KEGG" id="pif:PITG_22478"/>
<dbReference type="HOGENOM" id="CLU_2066048_0_0_1"/>
<dbReference type="InParanoid" id="D0RMD8"/>
<reference evidence="2" key="1">
    <citation type="journal article" date="2009" name="Nature">
        <title>Genome sequence and analysis of the Irish potato famine pathogen Phytophthora infestans.</title>
        <authorList>
            <consortium name="The Broad Institute Genome Sequencing Platform"/>
            <person name="Haas B.J."/>
            <person name="Kamoun S."/>
            <person name="Zody M.C."/>
            <person name="Jiang R.H."/>
            <person name="Handsaker R.E."/>
            <person name="Cano L.M."/>
            <person name="Grabherr M."/>
            <person name="Kodira C.D."/>
            <person name="Raffaele S."/>
            <person name="Torto-Alalibo T."/>
            <person name="Bozkurt T.O."/>
            <person name="Ah-Fong A.M."/>
            <person name="Alvarado L."/>
            <person name="Anderson V.L."/>
            <person name="Armstrong M.R."/>
            <person name="Avrova A."/>
            <person name="Baxter L."/>
            <person name="Beynon J."/>
            <person name="Boevink P.C."/>
            <person name="Bollmann S.R."/>
            <person name="Bos J.I."/>
            <person name="Bulone V."/>
            <person name="Cai G."/>
            <person name="Cakir C."/>
            <person name="Carrington J.C."/>
            <person name="Chawner M."/>
            <person name="Conti L."/>
            <person name="Costanzo S."/>
            <person name="Ewan R."/>
            <person name="Fahlgren N."/>
            <person name="Fischbach M.A."/>
            <person name="Fugelstad J."/>
            <person name="Gilroy E.M."/>
            <person name="Gnerre S."/>
            <person name="Green P.J."/>
            <person name="Grenville-Briggs L.J."/>
            <person name="Griffith J."/>
            <person name="Grunwald N.J."/>
            <person name="Horn K."/>
            <person name="Horner N.R."/>
            <person name="Hu C.H."/>
            <person name="Huitema E."/>
            <person name="Jeong D.H."/>
            <person name="Jones A.M."/>
            <person name="Jones J.D."/>
            <person name="Jones R.W."/>
            <person name="Karlsson E.K."/>
            <person name="Kunjeti S.G."/>
            <person name="Lamour K."/>
            <person name="Liu Z."/>
            <person name="Ma L."/>
            <person name="Maclean D."/>
            <person name="Chibucos M.C."/>
            <person name="McDonald H."/>
            <person name="McWalters J."/>
            <person name="Meijer H.J."/>
            <person name="Morgan W."/>
            <person name="Morris P.F."/>
            <person name="Munro C.A."/>
            <person name="O'Neill K."/>
            <person name="Ospina-Giraldo M."/>
            <person name="Pinzon A."/>
            <person name="Pritchard L."/>
            <person name="Ramsahoye B."/>
            <person name="Ren Q."/>
            <person name="Restrepo S."/>
            <person name="Roy S."/>
            <person name="Sadanandom A."/>
            <person name="Savidor A."/>
            <person name="Schornack S."/>
            <person name="Schwartz D.C."/>
            <person name="Schumann U.D."/>
            <person name="Schwessinger B."/>
            <person name="Seyer L."/>
            <person name="Sharpe T."/>
            <person name="Silvar C."/>
            <person name="Song J."/>
            <person name="Studholme D.J."/>
            <person name="Sykes S."/>
            <person name="Thines M."/>
            <person name="van de Vondervoort P.J."/>
            <person name="Phuntumart V."/>
            <person name="Wawra S."/>
            <person name="Weide R."/>
            <person name="Win J."/>
            <person name="Young C."/>
            <person name="Zhou S."/>
            <person name="Fry W."/>
            <person name="Meyers B.C."/>
            <person name="van West P."/>
            <person name="Ristaino J."/>
            <person name="Govers F."/>
            <person name="Birch P.R."/>
            <person name="Whisson S.C."/>
            <person name="Judelson H.S."/>
            <person name="Nusbaum C."/>
        </authorList>
    </citation>
    <scope>NUCLEOTIDE SEQUENCE [LARGE SCALE GENOMIC DNA]</scope>
    <source>
        <strain evidence="2">T30-4</strain>
    </source>
</reference>
<keyword evidence="2" id="KW-1185">Reference proteome</keyword>
<evidence type="ECO:0000313" key="1">
    <source>
        <dbReference type="EMBL" id="EEY62352.1"/>
    </source>
</evidence>
<sequence>MISALAATSAACSTGTTITPLTSPLMMSLLRTTHPPTTTGQFTSTTVVVPCFPCTDVPREKAGKPIELISCTSRTRPSVTTPAMPRYLEAVANSPPKTPDVLPLGELITITCPRSALST</sequence>
<gene>
    <name evidence="1" type="ORF">PITG_22478</name>
</gene>
<proteinExistence type="predicted"/>
<dbReference type="RefSeq" id="XP_002909792.1">
    <property type="nucleotide sequence ID" value="XM_002909746.1"/>
</dbReference>
<dbReference type="Proteomes" id="UP000006643">
    <property type="component" value="Unassembled WGS sequence"/>
</dbReference>